<name>A0A1G6DG26_9STRE</name>
<dbReference type="AlphaFoldDB" id="A0A1G6DG26"/>
<dbReference type="RefSeq" id="WP_018164489.1">
    <property type="nucleotide sequence ID" value="NZ_FMXP01000038.1"/>
</dbReference>
<dbReference type="EMBL" id="FMXP01000038">
    <property type="protein sequence ID" value="SDB43805.1"/>
    <property type="molecule type" value="Genomic_DNA"/>
</dbReference>
<keyword evidence="2" id="KW-1185">Reference proteome</keyword>
<sequence length="101" mass="12049">MTYELCLEYGTYPLTLVDAYLGQDQEAPDFISEDAELIEKIDTMNELFHELFLTIECQFHYIGSEFPEKRAQIKDLYQEVTDILKKKYSDYDIKIEHFILH</sequence>
<gene>
    <name evidence="1" type="ORF">SAMN02910293_02167</name>
</gene>
<accession>A0A1G6DG26</accession>
<dbReference type="Proteomes" id="UP000182508">
    <property type="component" value="Unassembled WGS sequence"/>
</dbReference>
<proteinExistence type="predicted"/>
<protein>
    <submittedName>
        <fullName evidence="1">Uncharacterized protein</fullName>
    </submittedName>
</protein>
<reference evidence="1 2" key="1">
    <citation type="submission" date="2016-10" db="EMBL/GenBank/DDBJ databases">
        <authorList>
            <person name="de Groot N.N."/>
        </authorList>
    </citation>
    <scope>NUCLEOTIDE SEQUENCE [LARGE SCALE GENOMIC DNA]</scope>
    <source>
        <strain evidence="1 2">A-4</strain>
    </source>
</reference>
<organism evidence="1 2">
    <name type="scientific">Streptococcus henryi</name>
    <dbReference type="NCBI Taxonomy" id="439219"/>
    <lineage>
        <taxon>Bacteria</taxon>
        <taxon>Bacillati</taxon>
        <taxon>Bacillota</taxon>
        <taxon>Bacilli</taxon>
        <taxon>Lactobacillales</taxon>
        <taxon>Streptococcaceae</taxon>
        <taxon>Streptococcus</taxon>
    </lineage>
</organism>
<evidence type="ECO:0000313" key="2">
    <source>
        <dbReference type="Proteomes" id="UP000182508"/>
    </source>
</evidence>
<evidence type="ECO:0000313" key="1">
    <source>
        <dbReference type="EMBL" id="SDB43805.1"/>
    </source>
</evidence>